<protein>
    <submittedName>
        <fullName evidence="3">XRE family transcriptional regulator</fullName>
    </submittedName>
</protein>
<dbReference type="InterPro" id="IPR010982">
    <property type="entry name" value="Lambda_DNA-bd_dom_sf"/>
</dbReference>
<dbReference type="AlphaFoldDB" id="A0A646P4V3"/>
<gene>
    <name evidence="3" type="ORF">FRT60_27555</name>
    <name evidence="2" type="ORF">JJD71_28270</name>
</gene>
<reference evidence="3 4" key="1">
    <citation type="submission" date="2019-08" db="EMBL/GenBank/DDBJ databases">
        <title>Pseudomonas haemolytica sp. nov. isolated from raw milk and skim milk concentrate.</title>
        <authorList>
            <person name="Hofmann K."/>
            <person name="Huptas C."/>
            <person name="Doll E."/>
            <person name="Scherer S."/>
            <person name="Wenning M."/>
        </authorList>
    </citation>
    <scope>NUCLEOTIDE SEQUENCE [LARGE SCALE GENOMIC DNA]</scope>
    <source>
        <strain evidence="3 4">DSM 108988</strain>
    </source>
</reference>
<dbReference type="Gene3D" id="1.10.260.40">
    <property type="entry name" value="lambda repressor-like DNA-binding domains"/>
    <property type="match status" value="1"/>
</dbReference>
<dbReference type="EMBL" id="VOIX01000017">
    <property type="protein sequence ID" value="MRJ24047.1"/>
    <property type="molecule type" value="Genomic_DNA"/>
</dbReference>
<accession>A0A646P4V3</accession>
<dbReference type="GO" id="GO:0003677">
    <property type="term" value="F:DNA binding"/>
    <property type="evidence" value="ECO:0007669"/>
    <property type="project" value="InterPro"/>
</dbReference>
<dbReference type="Pfam" id="PF13744">
    <property type="entry name" value="HTH_37"/>
    <property type="match status" value="1"/>
</dbReference>
<keyword evidence="5" id="KW-1185">Reference proteome</keyword>
<evidence type="ECO:0000259" key="1">
    <source>
        <dbReference type="Pfam" id="PF13744"/>
    </source>
</evidence>
<dbReference type="InterPro" id="IPR039554">
    <property type="entry name" value="HigA2-like_HTH"/>
</dbReference>
<dbReference type="InterPro" id="IPR001387">
    <property type="entry name" value="Cro/C1-type_HTH"/>
</dbReference>
<feature type="domain" description="HigA2-like helix-turn-helix" evidence="1">
    <location>
        <begin position="18"/>
        <end position="84"/>
    </location>
</feature>
<dbReference type="RefSeq" id="WP_127882199.1">
    <property type="nucleotide sequence ID" value="NZ_JAEKDB010000005.1"/>
</dbReference>
<evidence type="ECO:0000313" key="5">
    <source>
        <dbReference type="Proteomes" id="UP000620382"/>
    </source>
</evidence>
<evidence type="ECO:0000313" key="4">
    <source>
        <dbReference type="Proteomes" id="UP000432048"/>
    </source>
</evidence>
<dbReference type="SUPFAM" id="SSF47413">
    <property type="entry name" value="lambda repressor-like DNA-binding domains"/>
    <property type="match status" value="1"/>
</dbReference>
<dbReference type="Proteomes" id="UP000620382">
    <property type="component" value="Unassembled WGS sequence"/>
</dbReference>
<sequence length="103" mass="11952">MSQNIFELFTADPVQYNMKHLKVQLFAALTKLIREKQWTQSEAALELNVSPPRMSNLFKGHLEKFSIDALIEMLVRIGYKLDVDFDPDNRQQPLTMNVKKATL</sequence>
<organism evidence="3 4">
    <name type="scientific">Pseudomonas haemolytica</name>
    <dbReference type="NCBI Taxonomy" id="2600065"/>
    <lineage>
        <taxon>Bacteria</taxon>
        <taxon>Pseudomonadati</taxon>
        <taxon>Pseudomonadota</taxon>
        <taxon>Gammaproteobacteria</taxon>
        <taxon>Pseudomonadales</taxon>
        <taxon>Pseudomonadaceae</taxon>
        <taxon>Pseudomonas</taxon>
    </lineage>
</organism>
<reference evidence="2 5" key="2">
    <citation type="submission" date="2021-01" db="EMBL/GenBank/DDBJ databases">
        <title>Antibiotic resistance and phylogeny of Pseudomonas spp. isolated over three decades from chicken meat in the Norwegian food chain.</title>
        <authorList>
            <person name="Moen B."/>
        </authorList>
    </citation>
    <scope>NUCLEOTIDE SEQUENCE [LARGE SCALE GENOMIC DNA]</scope>
    <source>
        <strain evidence="2 5">MF6766</strain>
    </source>
</reference>
<dbReference type="Proteomes" id="UP000432048">
    <property type="component" value="Unassembled WGS sequence"/>
</dbReference>
<name>A0A646P4V3_9PSED</name>
<dbReference type="CDD" id="cd00093">
    <property type="entry name" value="HTH_XRE"/>
    <property type="match status" value="1"/>
</dbReference>
<proteinExistence type="predicted"/>
<evidence type="ECO:0000313" key="2">
    <source>
        <dbReference type="EMBL" id="MBK3462966.1"/>
    </source>
</evidence>
<comment type="caution">
    <text evidence="3">The sequence shown here is derived from an EMBL/GenBank/DDBJ whole genome shotgun (WGS) entry which is preliminary data.</text>
</comment>
<evidence type="ECO:0000313" key="3">
    <source>
        <dbReference type="EMBL" id="MRJ24047.1"/>
    </source>
</evidence>
<dbReference type="EMBL" id="JAENSR010000013">
    <property type="protein sequence ID" value="MBK3462966.1"/>
    <property type="molecule type" value="Genomic_DNA"/>
</dbReference>